<dbReference type="RefSeq" id="XP_056042999.1">
    <property type="nucleotide sequence ID" value="XM_056189974.1"/>
</dbReference>
<sequence length="278" mass="32139">MLQYAIRTLTTLLSAQFRDMTEPLYHETKEMLLQAWSMRTHHRQAWMSAGRSFRLVQGMRFHEIDSPRNNSTEENRRVFWMGYLLDHLFSMHNDWPITLNEHMVCTRLPVPDMEFQSGQHVLGAYGQMSLVWAEQRRWLDSILTTRLQVLSKCYPSPIEAYDPLLLFTNILGQATVVYYCKGMMKSVANLVDPLEASTELLECQHRALAAGATIVRLAKLLRDLHFSKASQVFDQDPLFRELKSVNSHEQSSMYLLPRSCISTLTDLLNHSAKGRDTS</sequence>
<comment type="subcellular location">
    <subcellularLocation>
        <location evidence="1">Nucleus</location>
    </subcellularLocation>
</comment>
<keyword evidence="6" id="KW-0539">Nucleus</keyword>
<dbReference type="PANTHER" id="PTHR47338:SF3">
    <property type="entry name" value="C6 FINGER DOMAIN TRANSCRIPTION FACTOR DBAA-RELATED"/>
    <property type="match status" value="1"/>
</dbReference>
<dbReference type="GeneID" id="80885140"/>
<evidence type="ECO:0000256" key="3">
    <source>
        <dbReference type="ARBA" id="ARBA00023015"/>
    </source>
</evidence>
<dbReference type="SMART" id="SM00906">
    <property type="entry name" value="Fungal_trans"/>
    <property type="match status" value="1"/>
</dbReference>
<evidence type="ECO:0000256" key="5">
    <source>
        <dbReference type="ARBA" id="ARBA00023163"/>
    </source>
</evidence>
<dbReference type="GO" id="GO:0003677">
    <property type="term" value="F:DNA binding"/>
    <property type="evidence" value="ECO:0007669"/>
    <property type="project" value="UniProtKB-KW"/>
</dbReference>
<evidence type="ECO:0000313" key="8">
    <source>
        <dbReference type="EMBL" id="KAJ8099549.1"/>
    </source>
</evidence>
<organism evidence="8 9">
    <name type="scientific">Lipomyces tetrasporus</name>
    <dbReference type="NCBI Taxonomy" id="54092"/>
    <lineage>
        <taxon>Eukaryota</taxon>
        <taxon>Fungi</taxon>
        <taxon>Dikarya</taxon>
        <taxon>Ascomycota</taxon>
        <taxon>Saccharomycotina</taxon>
        <taxon>Lipomycetes</taxon>
        <taxon>Lipomycetales</taxon>
        <taxon>Lipomycetaceae</taxon>
        <taxon>Lipomyces</taxon>
    </lineage>
</organism>
<feature type="domain" description="Xylanolytic transcriptional activator regulatory" evidence="7">
    <location>
        <begin position="45"/>
        <end position="115"/>
    </location>
</feature>
<dbReference type="Proteomes" id="UP001217417">
    <property type="component" value="Unassembled WGS sequence"/>
</dbReference>
<keyword evidence="2" id="KW-0479">Metal-binding</keyword>
<proteinExistence type="predicted"/>
<comment type="caution">
    <text evidence="8">The sequence shown here is derived from an EMBL/GenBank/DDBJ whole genome shotgun (WGS) entry which is preliminary data.</text>
</comment>
<protein>
    <recommendedName>
        <fullName evidence="7">Xylanolytic transcriptional activator regulatory domain-containing protein</fullName>
    </recommendedName>
</protein>
<dbReference type="EMBL" id="JARPMG010000006">
    <property type="protein sequence ID" value="KAJ8099549.1"/>
    <property type="molecule type" value="Genomic_DNA"/>
</dbReference>
<dbReference type="Pfam" id="PF04082">
    <property type="entry name" value="Fungal_trans"/>
    <property type="match status" value="1"/>
</dbReference>
<keyword evidence="5" id="KW-0804">Transcription</keyword>
<keyword evidence="4" id="KW-0238">DNA-binding</keyword>
<dbReference type="PANTHER" id="PTHR47338">
    <property type="entry name" value="ZN(II)2CYS6 TRANSCRIPTION FACTOR (EUROFUNG)-RELATED"/>
    <property type="match status" value="1"/>
</dbReference>
<evidence type="ECO:0000256" key="4">
    <source>
        <dbReference type="ARBA" id="ARBA00023125"/>
    </source>
</evidence>
<reference evidence="8" key="1">
    <citation type="submission" date="2023-03" db="EMBL/GenBank/DDBJ databases">
        <title>Near-Complete genome sequence of Lipomyces tetrasporous NRRL Y-64009, an oleaginous yeast capable of growing on lignocellulosic hydrolysates.</title>
        <authorList>
            <consortium name="Lawrence Berkeley National Laboratory"/>
            <person name="Jagtap S.S."/>
            <person name="Liu J.-J."/>
            <person name="Walukiewicz H.E."/>
            <person name="Pangilinan J."/>
            <person name="Lipzen A."/>
            <person name="Ahrendt S."/>
            <person name="Koriabine M."/>
            <person name="Cobaugh K."/>
            <person name="Salamov A."/>
            <person name="Yoshinaga Y."/>
            <person name="Ng V."/>
            <person name="Daum C."/>
            <person name="Grigoriev I.V."/>
            <person name="Slininger P.J."/>
            <person name="Dien B.S."/>
            <person name="Jin Y.-S."/>
            <person name="Rao C.V."/>
        </authorList>
    </citation>
    <scope>NUCLEOTIDE SEQUENCE</scope>
    <source>
        <strain evidence="8">NRRL Y-64009</strain>
    </source>
</reference>
<name>A0AAD7VSC8_9ASCO</name>
<dbReference type="CDD" id="cd12148">
    <property type="entry name" value="fungal_TF_MHR"/>
    <property type="match status" value="1"/>
</dbReference>
<accession>A0AAD7VSC8</accession>
<dbReference type="GO" id="GO:0005634">
    <property type="term" value="C:nucleus"/>
    <property type="evidence" value="ECO:0007669"/>
    <property type="project" value="UniProtKB-SubCell"/>
</dbReference>
<dbReference type="AlphaFoldDB" id="A0AAD7VSC8"/>
<evidence type="ECO:0000313" key="9">
    <source>
        <dbReference type="Proteomes" id="UP001217417"/>
    </source>
</evidence>
<evidence type="ECO:0000256" key="6">
    <source>
        <dbReference type="ARBA" id="ARBA00023242"/>
    </source>
</evidence>
<dbReference type="InterPro" id="IPR007219">
    <property type="entry name" value="XnlR_reg_dom"/>
</dbReference>
<dbReference type="GO" id="GO:0008270">
    <property type="term" value="F:zinc ion binding"/>
    <property type="evidence" value="ECO:0007669"/>
    <property type="project" value="InterPro"/>
</dbReference>
<dbReference type="GO" id="GO:0006351">
    <property type="term" value="P:DNA-templated transcription"/>
    <property type="evidence" value="ECO:0007669"/>
    <property type="project" value="InterPro"/>
</dbReference>
<dbReference type="GO" id="GO:0000981">
    <property type="term" value="F:DNA-binding transcription factor activity, RNA polymerase II-specific"/>
    <property type="evidence" value="ECO:0007669"/>
    <property type="project" value="InterPro"/>
</dbReference>
<evidence type="ECO:0000259" key="7">
    <source>
        <dbReference type="SMART" id="SM00906"/>
    </source>
</evidence>
<keyword evidence="9" id="KW-1185">Reference proteome</keyword>
<gene>
    <name evidence="8" type="ORF">POJ06DRAFT_281774</name>
</gene>
<dbReference type="InterPro" id="IPR050815">
    <property type="entry name" value="TF_fung"/>
</dbReference>
<evidence type="ECO:0000256" key="2">
    <source>
        <dbReference type="ARBA" id="ARBA00022723"/>
    </source>
</evidence>
<evidence type="ECO:0000256" key="1">
    <source>
        <dbReference type="ARBA" id="ARBA00004123"/>
    </source>
</evidence>
<keyword evidence="3" id="KW-0805">Transcription regulation</keyword>